<evidence type="ECO:0000256" key="2">
    <source>
        <dbReference type="ARBA" id="ARBA00012438"/>
    </source>
</evidence>
<dbReference type="InterPro" id="IPR036061">
    <property type="entry name" value="CheW-like_dom_sf"/>
</dbReference>
<dbReference type="InterPro" id="IPR008207">
    <property type="entry name" value="Sig_transdc_His_kin_Hpt_dom"/>
</dbReference>
<dbReference type="GO" id="GO:0005737">
    <property type="term" value="C:cytoplasm"/>
    <property type="evidence" value="ECO:0007669"/>
    <property type="project" value="InterPro"/>
</dbReference>
<feature type="compositionally biased region" description="Basic and acidic residues" evidence="13">
    <location>
        <begin position="318"/>
        <end position="339"/>
    </location>
</feature>
<dbReference type="InterPro" id="IPR037006">
    <property type="entry name" value="CheA-like_homodim_sf"/>
</dbReference>
<dbReference type="InterPro" id="IPR004105">
    <property type="entry name" value="CheA-like_dim"/>
</dbReference>
<keyword evidence="7" id="KW-0547">Nucleotide-binding</keyword>
<feature type="domain" description="Histidine kinase" evidence="14">
    <location>
        <begin position="332"/>
        <end position="590"/>
    </location>
</feature>
<evidence type="ECO:0000313" key="18">
    <source>
        <dbReference type="Proteomes" id="UP000509367"/>
    </source>
</evidence>
<name>A0A6N1VF81_9HYPH</name>
<dbReference type="Pfam" id="PF02518">
    <property type="entry name" value="HATPase_c"/>
    <property type="match status" value="1"/>
</dbReference>
<gene>
    <name evidence="17" type="ORF">HTY61_14695</name>
</gene>
<keyword evidence="5 12" id="KW-0597">Phosphoprotein</keyword>
<dbReference type="InterPro" id="IPR002545">
    <property type="entry name" value="CheW-lke_dom"/>
</dbReference>
<feature type="compositionally biased region" description="Low complexity" evidence="13">
    <location>
        <begin position="281"/>
        <end position="300"/>
    </location>
</feature>
<evidence type="ECO:0000259" key="14">
    <source>
        <dbReference type="PROSITE" id="PS50109"/>
    </source>
</evidence>
<evidence type="ECO:0000256" key="10">
    <source>
        <dbReference type="ARBA" id="ARBA00023012"/>
    </source>
</evidence>
<dbReference type="PRINTS" id="PR00344">
    <property type="entry name" value="BCTRLSENSOR"/>
</dbReference>
<proteinExistence type="predicted"/>
<dbReference type="FunFam" id="3.30.565.10:FF:000016">
    <property type="entry name" value="Chemotaxis protein CheA, putative"/>
    <property type="match status" value="1"/>
</dbReference>
<dbReference type="SUPFAM" id="SSF47226">
    <property type="entry name" value="Histidine-containing phosphotransfer domain, HPT domain"/>
    <property type="match status" value="1"/>
</dbReference>
<evidence type="ECO:0000256" key="1">
    <source>
        <dbReference type="ARBA" id="ARBA00000085"/>
    </source>
</evidence>
<dbReference type="InterPro" id="IPR036890">
    <property type="entry name" value="HATPase_C_sf"/>
</dbReference>
<dbReference type="CDD" id="cd00088">
    <property type="entry name" value="HPT"/>
    <property type="match status" value="1"/>
</dbReference>
<keyword evidence="9" id="KW-0067">ATP-binding</keyword>
<dbReference type="SUPFAM" id="SSF55874">
    <property type="entry name" value="ATPase domain of HSP90 chaperone/DNA topoisomerase II/histidine kinase"/>
    <property type="match status" value="1"/>
</dbReference>
<dbReference type="PANTHER" id="PTHR43395">
    <property type="entry name" value="SENSOR HISTIDINE KINASE CHEA"/>
    <property type="match status" value="1"/>
</dbReference>
<dbReference type="Pfam" id="PF01627">
    <property type="entry name" value="Hpt"/>
    <property type="match status" value="1"/>
</dbReference>
<dbReference type="InterPro" id="IPR003594">
    <property type="entry name" value="HATPase_dom"/>
</dbReference>
<dbReference type="PROSITE" id="PS50109">
    <property type="entry name" value="HIS_KIN"/>
    <property type="match status" value="1"/>
</dbReference>
<dbReference type="Gene3D" id="2.30.30.40">
    <property type="entry name" value="SH3 Domains"/>
    <property type="match status" value="1"/>
</dbReference>
<evidence type="ECO:0000256" key="11">
    <source>
        <dbReference type="ARBA" id="ARBA00035100"/>
    </source>
</evidence>
<evidence type="ECO:0000313" key="17">
    <source>
        <dbReference type="EMBL" id="QKV19610.1"/>
    </source>
</evidence>
<keyword evidence="6" id="KW-0808">Transferase</keyword>
<dbReference type="GO" id="GO:0000155">
    <property type="term" value="F:phosphorelay sensor kinase activity"/>
    <property type="evidence" value="ECO:0007669"/>
    <property type="project" value="InterPro"/>
</dbReference>
<evidence type="ECO:0000256" key="3">
    <source>
        <dbReference type="ARBA" id="ARBA00021495"/>
    </source>
</evidence>
<dbReference type="PANTHER" id="PTHR43395:SF10">
    <property type="entry name" value="CHEMOTAXIS PROTEIN CHEA"/>
    <property type="match status" value="1"/>
</dbReference>
<dbReference type="Gene3D" id="3.30.565.10">
    <property type="entry name" value="Histidine kinase-like ATPase, C-terminal domain"/>
    <property type="match status" value="1"/>
</dbReference>
<feature type="domain" description="CheW-like" evidence="15">
    <location>
        <begin position="592"/>
        <end position="728"/>
    </location>
</feature>
<evidence type="ECO:0000256" key="6">
    <source>
        <dbReference type="ARBA" id="ARBA00022679"/>
    </source>
</evidence>
<comment type="function">
    <text evidence="11">Involved in the transmission of sensory signals from the chemoreceptors to the flagellar motors. CheA is autophosphorylated; it can transfer its phosphate group to either CheB or CheY.</text>
</comment>
<evidence type="ECO:0000259" key="16">
    <source>
        <dbReference type="PROSITE" id="PS50894"/>
    </source>
</evidence>
<dbReference type="Proteomes" id="UP000509367">
    <property type="component" value="Chromosome"/>
</dbReference>
<dbReference type="Pfam" id="PF02895">
    <property type="entry name" value="H-kinase_dim"/>
    <property type="match status" value="1"/>
</dbReference>
<protein>
    <recommendedName>
        <fullName evidence="3">Chemotaxis protein CheA</fullName>
        <ecNumber evidence="2">2.7.13.3</ecNumber>
    </recommendedName>
</protein>
<feature type="modified residue" description="Phosphohistidine" evidence="12">
    <location>
        <position position="46"/>
    </location>
</feature>
<dbReference type="SUPFAM" id="SSF50341">
    <property type="entry name" value="CheW-like"/>
    <property type="match status" value="1"/>
</dbReference>
<dbReference type="InterPro" id="IPR036097">
    <property type="entry name" value="HisK_dim/P_sf"/>
</dbReference>
<evidence type="ECO:0000256" key="5">
    <source>
        <dbReference type="ARBA" id="ARBA00022553"/>
    </source>
</evidence>
<keyword evidence="18" id="KW-1185">Reference proteome</keyword>
<dbReference type="InterPro" id="IPR036641">
    <property type="entry name" value="HPT_dom_sf"/>
</dbReference>
<dbReference type="EC" id="2.7.13.3" evidence="2"/>
<dbReference type="SMART" id="SM00073">
    <property type="entry name" value="HPT"/>
    <property type="match status" value="1"/>
</dbReference>
<keyword evidence="4" id="KW-0145">Chemotaxis</keyword>
<dbReference type="CDD" id="cd00731">
    <property type="entry name" value="CheA_reg"/>
    <property type="match status" value="1"/>
</dbReference>
<reference evidence="17 18" key="1">
    <citation type="submission" date="2020-06" db="EMBL/GenBank/DDBJ databases">
        <title>Oricola thermophila sp. nov. isolated from a tidal sediments.</title>
        <authorList>
            <person name="Kwon K.K."/>
            <person name="Yang S.-H."/>
            <person name="Park M.-J."/>
        </authorList>
    </citation>
    <scope>NUCLEOTIDE SEQUENCE [LARGE SCALE GENOMIC DNA]</scope>
    <source>
        <strain evidence="17 18">MEBiC13590</strain>
    </source>
</reference>
<dbReference type="GO" id="GO:0005524">
    <property type="term" value="F:ATP binding"/>
    <property type="evidence" value="ECO:0007669"/>
    <property type="project" value="UniProtKB-KW"/>
</dbReference>
<dbReference type="Gene3D" id="1.10.287.560">
    <property type="entry name" value="Histidine kinase CheA-like, homodimeric domain"/>
    <property type="match status" value="1"/>
</dbReference>
<dbReference type="CDD" id="cd16916">
    <property type="entry name" value="HATPase_CheA-like"/>
    <property type="match status" value="1"/>
</dbReference>
<sequence length="740" mass="79032">MSLDDIKETFFAECADQMADLETGLHEIQSDGPDMDTVNAVFRAVHSIKGGAGAFGYAALVSFAHVFENALDVIRNDLSQVNEERMDLLLRSVDVLSDVIEAERTGTEPTDTTALARELEAAFGLTAEGEEEEDALEDFAPVTIDLEAFDLDASDAAETPSGRTYRISFAPHASLYLKGHDPLRFFRELSEMGTLGVSCDLDSLPKLTELSPDESYLKWQVDMETERDRDEIAAVFDWVDGECDLTIEEIGGGSPDGGGEELDDFLANLGDDPELADIGSEETPSGGEAASAGAAPVAGPDSPPSTAPVASGGATGDNGKDRSGEAVRRPEKEKKEVKKPSQTIRVESEKVDRLINLMGELVINQAMLAERIGQAGFGNASPAALALVELQNLTREIQSGVMAIRAQPVKPVFMRMSRIVREVCSATGKKALLELEGEHTEVDTTVIEGLIDPLTHMIRNAVDHGIEDPETRVALGKPPQGTVKLSAYHSSGRIVIEIKDDGAGINRERVLNKAIEKGIVGRDAKLTDDEIDNLIFAPGFSTAEAITDVSGRGVGMDVVRQSIQSLGGRVSISSEPGKGSLFSMSLPLTLAVLDGMIVKEAGQTLVLPVSAVLETATLKPGDVYTIGKNHRVVKMRNTLIPIIDVGRQLGFAEQRTDFTKGTIMVVEGGKSGMGAFIVDSIEGQQQVVIKSLETNYKRVPSIAAATILGNGQIALILDCDHIVSHNSGEPEAELIQSMAG</sequence>
<feature type="region of interest" description="Disordered" evidence="13">
    <location>
        <begin position="247"/>
        <end position="343"/>
    </location>
</feature>
<evidence type="ECO:0000256" key="12">
    <source>
        <dbReference type="PROSITE-ProRule" id="PRU00110"/>
    </source>
</evidence>
<comment type="catalytic activity">
    <reaction evidence="1">
        <text>ATP + protein L-histidine = ADP + protein N-phospho-L-histidine.</text>
        <dbReference type="EC" id="2.7.13.3"/>
    </reaction>
</comment>
<dbReference type="Pfam" id="PF01584">
    <property type="entry name" value="CheW"/>
    <property type="match status" value="1"/>
</dbReference>
<keyword evidence="8" id="KW-0418">Kinase</keyword>
<evidence type="ECO:0000256" key="7">
    <source>
        <dbReference type="ARBA" id="ARBA00022741"/>
    </source>
</evidence>
<dbReference type="SMART" id="SM01231">
    <property type="entry name" value="H-kinase_dim"/>
    <property type="match status" value="1"/>
</dbReference>
<dbReference type="KEGG" id="orm:HTY61_14695"/>
<evidence type="ECO:0000256" key="13">
    <source>
        <dbReference type="SAM" id="MobiDB-lite"/>
    </source>
</evidence>
<evidence type="ECO:0000259" key="15">
    <source>
        <dbReference type="PROSITE" id="PS50851"/>
    </source>
</evidence>
<organism evidence="17 18">
    <name type="scientific">Oricola thermophila</name>
    <dbReference type="NCBI Taxonomy" id="2742145"/>
    <lineage>
        <taxon>Bacteria</taxon>
        <taxon>Pseudomonadati</taxon>
        <taxon>Pseudomonadota</taxon>
        <taxon>Alphaproteobacteria</taxon>
        <taxon>Hyphomicrobiales</taxon>
        <taxon>Ahrensiaceae</taxon>
        <taxon>Oricola</taxon>
    </lineage>
</organism>
<dbReference type="Gene3D" id="1.20.120.160">
    <property type="entry name" value="HPT domain"/>
    <property type="match status" value="1"/>
</dbReference>
<dbReference type="SMART" id="SM00387">
    <property type="entry name" value="HATPase_c"/>
    <property type="match status" value="1"/>
</dbReference>
<dbReference type="InterPro" id="IPR005467">
    <property type="entry name" value="His_kinase_dom"/>
</dbReference>
<dbReference type="GO" id="GO:0006935">
    <property type="term" value="P:chemotaxis"/>
    <property type="evidence" value="ECO:0007669"/>
    <property type="project" value="UniProtKB-KW"/>
</dbReference>
<dbReference type="RefSeq" id="WP_175277502.1">
    <property type="nucleotide sequence ID" value="NZ_CP054836.1"/>
</dbReference>
<accession>A0A6N1VF81</accession>
<keyword evidence="10" id="KW-0902">Two-component regulatory system</keyword>
<dbReference type="SUPFAM" id="SSF47384">
    <property type="entry name" value="Homodimeric domain of signal transducing histidine kinase"/>
    <property type="match status" value="1"/>
</dbReference>
<dbReference type="PROSITE" id="PS50851">
    <property type="entry name" value="CHEW"/>
    <property type="match status" value="1"/>
</dbReference>
<evidence type="ECO:0000256" key="4">
    <source>
        <dbReference type="ARBA" id="ARBA00022500"/>
    </source>
</evidence>
<dbReference type="EMBL" id="CP054836">
    <property type="protein sequence ID" value="QKV19610.1"/>
    <property type="molecule type" value="Genomic_DNA"/>
</dbReference>
<evidence type="ECO:0000256" key="9">
    <source>
        <dbReference type="ARBA" id="ARBA00022840"/>
    </source>
</evidence>
<dbReference type="InterPro" id="IPR051315">
    <property type="entry name" value="Bact_Chemotaxis_CheA"/>
</dbReference>
<feature type="domain" description="HPt" evidence="16">
    <location>
        <begin position="1"/>
        <end position="103"/>
    </location>
</feature>
<dbReference type="SMART" id="SM00260">
    <property type="entry name" value="CheW"/>
    <property type="match status" value="1"/>
</dbReference>
<dbReference type="AlphaFoldDB" id="A0A6N1VF81"/>
<evidence type="ECO:0000256" key="8">
    <source>
        <dbReference type="ARBA" id="ARBA00022777"/>
    </source>
</evidence>
<dbReference type="InterPro" id="IPR004358">
    <property type="entry name" value="Sig_transdc_His_kin-like_C"/>
</dbReference>
<dbReference type="PROSITE" id="PS50894">
    <property type="entry name" value="HPT"/>
    <property type="match status" value="1"/>
</dbReference>